<dbReference type="PANTHER" id="PTHR32060">
    <property type="entry name" value="TAIL-SPECIFIC PROTEASE"/>
    <property type="match status" value="1"/>
</dbReference>
<keyword evidence="8" id="KW-1185">Reference proteome</keyword>
<gene>
    <name evidence="7" type="ORF">HC176_00620</name>
</gene>
<dbReference type="SUPFAM" id="SSF50156">
    <property type="entry name" value="PDZ domain-like"/>
    <property type="match status" value="1"/>
</dbReference>
<dbReference type="SMART" id="SM00245">
    <property type="entry name" value="TSPc"/>
    <property type="match status" value="1"/>
</dbReference>
<dbReference type="CDD" id="cd07560">
    <property type="entry name" value="Peptidase_S41_CPP"/>
    <property type="match status" value="1"/>
</dbReference>
<comment type="caution">
    <text evidence="7">The sequence shown here is derived from an EMBL/GenBank/DDBJ whole genome shotgun (WGS) entry which is preliminary data.</text>
</comment>
<dbReference type="Proteomes" id="UP000760545">
    <property type="component" value="Unassembled WGS sequence"/>
</dbReference>
<evidence type="ECO:0000259" key="6">
    <source>
        <dbReference type="PROSITE" id="PS50106"/>
    </source>
</evidence>
<keyword evidence="2 5" id="KW-0645">Protease</keyword>
<evidence type="ECO:0000256" key="3">
    <source>
        <dbReference type="ARBA" id="ARBA00022801"/>
    </source>
</evidence>
<evidence type="ECO:0000313" key="7">
    <source>
        <dbReference type="EMBL" id="NJX13988.1"/>
    </source>
</evidence>
<dbReference type="Gene3D" id="2.30.42.10">
    <property type="match status" value="1"/>
</dbReference>
<proteinExistence type="inferred from homology"/>
<dbReference type="InterPro" id="IPR004447">
    <property type="entry name" value="Peptidase_S41A"/>
</dbReference>
<comment type="similarity">
    <text evidence="1 5">Belongs to the peptidase S41A family.</text>
</comment>
<evidence type="ECO:0000256" key="2">
    <source>
        <dbReference type="ARBA" id="ARBA00022670"/>
    </source>
</evidence>
<dbReference type="Gene3D" id="3.90.226.10">
    <property type="entry name" value="2-enoyl-CoA Hydratase, Chain A, domain 1"/>
    <property type="match status" value="1"/>
</dbReference>
<dbReference type="PROSITE" id="PS50106">
    <property type="entry name" value="PDZ"/>
    <property type="match status" value="1"/>
</dbReference>
<dbReference type="SUPFAM" id="SSF52096">
    <property type="entry name" value="ClpP/crotonase"/>
    <property type="match status" value="1"/>
</dbReference>
<dbReference type="RefSeq" id="WP_167916244.1">
    <property type="nucleotide sequence ID" value="NZ_JAAVJS010000001.1"/>
</dbReference>
<keyword evidence="4 5" id="KW-0720">Serine protease</keyword>
<dbReference type="NCBIfam" id="TIGR00225">
    <property type="entry name" value="prc"/>
    <property type="match status" value="1"/>
</dbReference>
<organism evidence="7 8">
    <name type="scientific">Tamlana crocina</name>
    <dbReference type="NCBI Taxonomy" id="393006"/>
    <lineage>
        <taxon>Bacteria</taxon>
        <taxon>Pseudomonadati</taxon>
        <taxon>Bacteroidota</taxon>
        <taxon>Flavobacteriia</taxon>
        <taxon>Flavobacteriales</taxon>
        <taxon>Flavobacteriaceae</taxon>
        <taxon>Tamlana</taxon>
    </lineage>
</organism>
<name>A0ABX1D6J5_9FLAO</name>
<dbReference type="InterPro" id="IPR029045">
    <property type="entry name" value="ClpP/crotonase-like_dom_sf"/>
</dbReference>
<keyword evidence="3 5" id="KW-0378">Hydrolase</keyword>
<dbReference type="Gene3D" id="3.30.750.44">
    <property type="match status" value="1"/>
</dbReference>
<dbReference type="Pfam" id="PF13180">
    <property type="entry name" value="PDZ_2"/>
    <property type="match status" value="1"/>
</dbReference>
<protein>
    <submittedName>
        <fullName evidence="7">S41 family peptidase</fullName>
    </submittedName>
</protein>
<dbReference type="EMBL" id="JAAVJS010000001">
    <property type="protein sequence ID" value="NJX13988.1"/>
    <property type="molecule type" value="Genomic_DNA"/>
</dbReference>
<evidence type="ECO:0000256" key="1">
    <source>
        <dbReference type="ARBA" id="ARBA00009179"/>
    </source>
</evidence>
<reference evidence="7 8" key="1">
    <citation type="submission" date="2020-03" db="EMBL/GenBank/DDBJ databases">
        <title>Tamlana sp. nov, isolated from XXX.</title>
        <authorList>
            <person name="Cao W.R."/>
        </authorList>
    </citation>
    <scope>NUCLEOTIDE SEQUENCE [LARGE SCALE GENOMIC DNA]</scope>
    <source>
        <strain evidence="7 8">HST1-43</strain>
    </source>
</reference>
<sequence>MKRILKKRIIIPILAGVVFFSTTAFKNDFFEIAKQIEIFTTLFKELNMNYVDDTNPADLMDTAIKSMLEDLDPYTNFMNEQDVEAARINNTGDYTGIGAKIQTLKDKLIVVEPYKDYPADKAGLKAGDEIIKVGNTIVANYKESAGDLLKGTPGSSVEVTFKRQGKTQTATINRAEVEIKAVPYFSMINDKTGYIVLSRFSRKAFEETNYALRDLKAQGAKKMILDLRGNPGGLVNEAINIVNLFVPKGQLVVTTKSKVKKYNRTYLTQRDPIDTEMPLVILIDEKSASASEIVSGALQDLDRAVIVGSRSFGKGLVQRPKELTYGTQIKITISRYYTPSGRCIQALDYWNRNEKGEAVKIDQKNYHEFKTKNGRKVFDGGGVYPDVPMGTYKTSPITTAIVNNNLIFDFATNYYYNHKIENIDGFNLNNQDFSEFKSFLKSNNFSFETDTEKALKKAFETAKKEELNDNIENDYNALISNLEQSKKSVIDENKDFLLKLLTEEIVKRYVYREGLYEYYKTHNTEIKKATDILGNLSTYNGYLQQL</sequence>
<dbReference type="PANTHER" id="PTHR32060:SF30">
    <property type="entry name" value="CARBOXY-TERMINAL PROCESSING PROTEASE CTPA"/>
    <property type="match status" value="1"/>
</dbReference>
<dbReference type="Pfam" id="PF03572">
    <property type="entry name" value="Peptidase_S41"/>
    <property type="match status" value="1"/>
</dbReference>
<dbReference type="InterPro" id="IPR001478">
    <property type="entry name" value="PDZ"/>
</dbReference>
<accession>A0ABX1D6J5</accession>
<evidence type="ECO:0000313" key="8">
    <source>
        <dbReference type="Proteomes" id="UP000760545"/>
    </source>
</evidence>
<dbReference type="CDD" id="cd06782">
    <property type="entry name" value="cpPDZ_CPP-like"/>
    <property type="match status" value="1"/>
</dbReference>
<feature type="domain" description="PDZ" evidence="6">
    <location>
        <begin position="82"/>
        <end position="164"/>
    </location>
</feature>
<dbReference type="SMART" id="SM00228">
    <property type="entry name" value="PDZ"/>
    <property type="match status" value="1"/>
</dbReference>
<evidence type="ECO:0000256" key="4">
    <source>
        <dbReference type="ARBA" id="ARBA00022825"/>
    </source>
</evidence>
<dbReference type="InterPro" id="IPR005151">
    <property type="entry name" value="Tail-specific_protease"/>
</dbReference>
<evidence type="ECO:0000256" key="5">
    <source>
        <dbReference type="RuleBase" id="RU004404"/>
    </source>
</evidence>
<dbReference type="InterPro" id="IPR036034">
    <property type="entry name" value="PDZ_sf"/>
</dbReference>